<reference evidence="2 3" key="1">
    <citation type="submission" date="2022-02" db="EMBL/GenBank/DDBJ databases">
        <title>Draft genome sequence of Mezorhizobium retamae strain IRAMC:0171 isolated from Retama raetam nodules.</title>
        <authorList>
            <person name="Bengaied R."/>
            <person name="Sbissi I."/>
            <person name="Huber K."/>
            <person name="Ghodbane F."/>
            <person name="Nouioui I."/>
            <person name="Tarhouni M."/>
            <person name="Gtari M."/>
        </authorList>
    </citation>
    <scope>NUCLEOTIDE SEQUENCE [LARGE SCALE GENOMIC DNA]</scope>
    <source>
        <strain evidence="2 3">IRAMC:0171</strain>
    </source>
</reference>
<dbReference type="Proteomes" id="UP001201701">
    <property type="component" value="Unassembled WGS sequence"/>
</dbReference>
<dbReference type="EMBL" id="JAKREW010000020">
    <property type="protein sequence ID" value="MCG7507026.1"/>
    <property type="molecule type" value="Genomic_DNA"/>
</dbReference>
<keyword evidence="1" id="KW-0812">Transmembrane</keyword>
<name>A0ABS9QHX7_9HYPH</name>
<accession>A0ABS9QHX7</accession>
<sequence>MGQLVGAALAMALFGALFAWILRKIVSLSLVPSYAIGILAAVLIGSYLYTLGQSGSTFLDALVIYAIGGIIALPLLVLTARNSKTAQSEK</sequence>
<organism evidence="2 3">
    <name type="scientific">Mesorhizobium retamae</name>
    <dbReference type="NCBI Taxonomy" id="2912854"/>
    <lineage>
        <taxon>Bacteria</taxon>
        <taxon>Pseudomonadati</taxon>
        <taxon>Pseudomonadota</taxon>
        <taxon>Alphaproteobacteria</taxon>
        <taxon>Hyphomicrobiales</taxon>
        <taxon>Phyllobacteriaceae</taxon>
        <taxon>Mesorhizobium</taxon>
    </lineage>
</organism>
<keyword evidence="3" id="KW-1185">Reference proteome</keyword>
<comment type="caution">
    <text evidence="2">The sequence shown here is derived from an EMBL/GenBank/DDBJ whole genome shotgun (WGS) entry which is preliminary data.</text>
</comment>
<protein>
    <submittedName>
        <fullName evidence="2">Uncharacterized protein</fullName>
    </submittedName>
</protein>
<dbReference type="RefSeq" id="WP_239367777.1">
    <property type="nucleotide sequence ID" value="NZ_JAKREW010000020.1"/>
</dbReference>
<keyword evidence="1" id="KW-1133">Transmembrane helix</keyword>
<feature type="transmembrane region" description="Helical" evidence="1">
    <location>
        <begin position="6"/>
        <end position="22"/>
    </location>
</feature>
<feature type="transmembrane region" description="Helical" evidence="1">
    <location>
        <begin position="58"/>
        <end position="80"/>
    </location>
</feature>
<evidence type="ECO:0000256" key="1">
    <source>
        <dbReference type="SAM" id="Phobius"/>
    </source>
</evidence>
<feature type="transmembrane region" description="Helical" evidence="1">
    <location>
        <begin position="34"/>
        <end position="52"/>
    </location>
</feature>
<evidence type="ECO:0000313" key="2">
    <source>
        <dbReference type="EMBL" id="MCG7507026.1"/>
    </source>
</evidence>
<keyword evidence="1" id="KW-0472">Membrane</keyword>
<evidence type="ECO:0000313" key="3">
    <source>
        <dbReference type="Proteomes" id="UP001201701"/>
    </source>
</evidence>
<proteinExistence type="predicted"/>
<gene>
    <name evidence="2" type="ORF">L4923_18520</name>
</gene>